<evidence type="ECO:0008006" key="3">
    <source>
        <dbReference type="Google" id="ProtNLM"/>
    </source>
</evidence>
<organism evidence="1 2">
    <name type="scientific">Variovorax paradoxus</name>
    <dbReference type="NCBI Taxonomy" id="34073"/>
    <lineage>
        <taxon>Bacteria</taxon>
        <taxon>Pseudomonadati</taxon>
        <taxon>Pseudomonadota</taxon>
        <taxon>Betaproteobacteria</taxon>
        <taxon>Burkholderiales</taxon>
        <taxon>Comamonadaceae</taxon>
        <taxon>Variovorax</taxon>
    </lineage>
</organism>
<dbReference type="EMBL" id="JAUSRV010000020">
    <property type="protein sequence ID" value="MDP9974932.1"/>
    <property type="molecule type" value="Genomic_DNA"/>
</dbReference>
<protein>
    <recommendedName>
        <fullName evidence="3">HAD family hydrolase</fullName>
    </recommendedName>
</protein>
<evidence type="ECO:0000313" key="1">
    <source>
        <dbReference type="EMBL" id="MDP9974932.1"/>
    </source>
</evidence>
<dbReference type="Proteomes" id="UP001224845">
    <property type="component" value="Unassembled WGS sequence"/>
</dbReference>
<name>A0AAW8ESL6_VARPD</name>
<proteinExistence type="predicted"/>
<sequence>MILFLDFDGVLHLEGEGHLRSDGTDFCFLPSLEALIAPLVEDIRPRILGVTPPRGSGIPHSFAHPEGGILAWLQTNGAADTPWVALDEAEWQFNRHKDRLVVCGYFVGLDAEACAALRAHFESTRP</sequence>
<dbReference type="AlphaFoldDB" id="A0AAW8ESL6"/>
<gene>
    <name evidence="1" type="ORF">J2W39_006216</name>
</gene>
<dbReference type="Pfam" id="PF18143">
    <property type="entry name" value="HAD_SAK_2"/>
    <property type="match status" value="1"/>
</dbReference>
<evidence type="ECO:0000313" key="2">
    <source>
        <dbReference type="Proteomes" id="UP001224845"/>
    </source>
</evidence>
<comment type="caution">
    <text evidence="1">The sequence shown here is derived from an EMBL/GenBank/DDBJ whole genome shotgun (WGS) entry which is preliminary data.</text>
</comment>
<dbReference type="RefSeq" id="WP_307596966.1">
    <property type="nucleotide sequence ID" value="NZ_JAUSRV010000020.1"/>
</dbReference>
<reference evidence="1" key="1">
    <citation type="submission" date="2023-07" db="EMBL/GenBank/DDBJ databases">
        <title>Sorghum-associated microbial communities from plants grown in Nebraska, USA.</title>
        <authorList>
            <person name="Schachtman D."/>
        </authorList>
    </citation>
    <scope>NUCLEOTIDE SEQUENCE</scope>
    <source>
        <strain evidence="1">DS3315</strain>
    </source>
</reference>
<accession>A0AAW8ESL6</accession>